<dbReference type="PANTHER" id="PTHR43297">
    <property type="entry name" value="OLIGOPEPTIDE TRANSPORT ATP-BINDING PROTEIN APPD"/>
    <property type="match status" value="1"/>
</dbReference>
<evidence type="ECO:0000256" key="1">
    <source>
        <dbReference type="ARBA" id="ARBA00004202"/>
    </source>
</evidence>
<keyword evidence="8" id="KW-1278">Translocase</keyword>
<dbReference type="InterPro" id="IPR050388">
    <property type="entry name" value="ABC_Ni/Peptide_Import"/>
</dbReference>
<dbReference type="PROSITE" id="PS50893">
    <property type="entry name" value="ABC_TRANSPORTER_2"/>
    <property type="match status" value="1"/>
</dbReference>
<evidence type="ECO:0000256" key="2">
    <source>
        <dbReference type="ARBA" id="ARBA00005417"/>
    </source>
</evidence>
<dbReference type="EMBL" id="WBVS01000005">
    <property type="protein sequence ID" value="KAB7788152.1"/>
    <property type="molecule type" value="Genomic_DNA"/>
</dbReference>
<gene>
    <name evidence="12" type="ORF">F7D08_1189</name>
</gene>
<evidence type="ECO:0000256" key="8">
    <source>
        <dbReference type="ARBA" id="ARBA00022967"/>
    </source>
</evidence>
<evidence type="ECO:0000256" key="5">
    <source>
        <dbReference type="ARBA" id="ARBA00022519"/>
    </source>
</evidence>
<evidence type="ECO:0000256" key="9">
    <source>
        <dbReference type="ARBA" id="ARBA00023136"/>
    </source>
</evidence>
<name>A0A6I1GBU0_9BIFI</name>
<dbReference type="AlphaFoldDB" id="A0A6I1GBU0"/>
<dbReference type="InterPro" id="IPR027417">
    <property type="entry name" value="P-loop_NTPase"/>
</dbReference>
<evidence type="ECO:0000313" key="12">
    <source>
        <dbReference type="EMBL" id="KAB7788152.1"/>
    </source>
</evidence>
<keyword evidence="7" id="KW-0067">ATP-binding</keyword>
<dbReference type="Proteomes" id="UP000468413">
    <property type="component" value="Unassembled WGS sequence"/>
</dbReference>
<reference evidence="12 13" key="1">
    <citation type="submission" date="2019-09" db="EMBL/GenBank/DDBJ databases">
        <title>Characterization of the phylogenetic diversity of two novel species belonging to the genus Bifidobacterium: Bifidobacterium cebidarum sp. nov. and Bifidobacterium leontopitheci sp. nov.</title>
        <authorList>
            <person name="Lugli G.A."/>
            <person name="Duranti S."/>
            <person name="Milani C."/>
            <person name="Turroni F."/>
            <person name="Ventura M."/>
        </authorList>
    </citation>
    <scope>NUCLEOTIDE SEQUENCE [LARGE SCALE GENOMIC DNA]</scope>
    <source>
        <strain evidence="12 13">LMG 31469</strain>
    </source>
</reference>
<dbReference type="PANTHER" id="PTHR43297:SF14">
    <property type="entry name" value="ATPASE AAA-TYPE CORE DOMAIN-CONTAINING PROTEIN"/>
    <property type="match status" value="1"/>
</dbReference>
<feature type="domain" description="ABC transporter" evidence="11">
    <location>
        <begin position="30"/>
        <end position="264"/>
    </location>
</feature>
<dbReference type="SUPFAM" id="SSF52540">
    <property type="entry name" value="P-loop containing nucleoside triphosphate hydrolases"/>
    <property type="match status" value="1"/>
</dbReference>
<keyword evidence="6" id="KW-0547">Nucleotide-binding</keyword>
<dbReference type="GO" id="GO:0016887">
    <property type="term" value="F:ATP hydrolysis activity"/>
    <property type="evidence" value="ECO:0007669"/>
    <property type="project" value="InterPro"/>
</dbReference>
<comment type="similarity">
    <text evidence="2">Belongs to the ABC transporter superfamily.</text>
</comment>
<keyword evidence="13" id="KW-1185">Reference proteome</keyword>
<dbReference type="Gene3D" id="3.40.50.300">
    <property type="entry name" value="P-loop containing nucleotide triphosphate hydrolases"/>
    <property type="match status" value="1"/>
</dbReference>
<dbReference type="SMART" id="SM00382">
    <property type="entry name" value="AAA"/>
    <property type="match status" value="1"/>
</dbReference>
<comment type="caution">
    <text evidence="12">The sequence shown here is derived from an EMBL/GenBank/DDBJ whole genome shotgun (WGS) entry which is preliminary data.</text>
</comment>
<evidence type="ECO:0000256" key="3">
    <source>
        <dbReference type="ARBA" id="ARBA00022448"/>
    </source>
</evidence>
<evidence type="ECO:0000256" key="10">
    <source>
        <dbReference type="SAM" id="MobiDB-lite"/>
    </source>
</evidence>
<dbReference type="GO" id="GO:0005524">
    <property type="term" value="F:ATP binding"/>
    <property type="evidence" value="ECO:0007669"/>
    <property type="project" value="UniProtKB-KW"/>
</dbReference>
<comment type="subcellular location">
    <subcellularLocation>
        <location evidence="1">Cell membrane</location>
        <topology evidence="1">Peripheral membrane protein</topology>
    </subcellularLocation>
</comment>
<evidence type="ECO:0000256" key="6">
    <source>
        <dbReference type="ARBA" id="ARBA00022741"/>
    </source>
</evidence>
<evidence type="ECO:0000259" key="11">
    <source>
        <dbReference type="PROSITE" id="PS50893"/>
    </source>
</evidence>
<dbReference type="InterPro" id="IPR003439">
    <property type="entry name" value="ABC_transporter-like_ATP-bd"/>
</dbReference>
<accession>A0A6I1GBU0</accession>
<evidence type="ECO:0000313" key="13">
    <source>
        <dbReference type="Proteomes" id="UP000468413"/>
    </source>
</evidence>
<keyword evidence="3" id="KW-0813">Transport</keyword>
<evidence type="ECO:0000256" key="7">
    <source>
        <dbReference type="ARBA" id="ARBA00022840"/>
    </source>
</evidence>
<dbReference type="InterPro" id="IPR017871">
    <property type="entry name" value="ABC_transporter-like_CS"/>
</dbReference>
<sequence>MNADASIISNQEHPGAAAGSHADSCHEPIIRVNDLRITTAMGNRPLIDGISFDVQPGETVGLVGESGSGKSLTLRAIMGLLPEGVVLADSESISISEHKRLAMIFQDPVSSLDPLTGVARQVAEVMRYNQHLPRREAQAQAADLLISLGLPASLRAADRYPGQLSGGQCQRVGIAIALATKPDILLCDEPTTALDVTVQLQILDLLADLRERLGLTMLFVTHNLGVAAHLCDRLIVMQHGRIVEAGATEDVLNNPQQEYTRRLVSAILPIPGEQDR</sequence>
<protein>
    <submittedName>
        <fullName evidence="12">Peptide ABC transporter ATPase</fullName>
    </submittedName>
</protein>
<dbReference type="PROSITE" id="PS00211">
    <property type="entry name" value="ABC_TRANSPORTER_1"/>
    <property type="match status" value="1"/>
</dbReference>
<dbReference type="RefSeq" id="WP_226803406.1">
    <property type="nucleotide sequence ID" value="NZ_WBVS01000005.1"/>
</dbReference>
<dbReference type="CDD" id="cd03257">
    <property type="entry name" value="ABC_NikE_OppD_transporters"/>
    <property type="match status" value="1"/>
</dbReference>
<keyword evidence="9" id="KW-0472">Membrane</keyword>
<keyword evidence="4" id="KW-1003">Cell membrane</keyword>
<organism evidence="12 13">
    <name type="scientific">Bifidobacterium cebidarum</name>
    <dbReference type="NCBI Taxonomy" id="2650773"/>
    <lineage>
        <taxon>Bacteria</taxon>
        <taxon>Bacillati</taxon>
        <taxon>Actinomycetota</taxon>
        <taxon>Actinomycetes</taxon>
        <taxon>Bifidobacteriales</taxon>
        <taxon>Bifidobacteriaceae</taxon>
        <taxon>Bifidobacterium</taxon>
    </lineage>
</organism>
<dbReference type="InterPro" id="IPR003593">
    <property type="entry name" value="AAA+_ATPase"/>
</dbReference>
<dbReference type="GO" id="GO:0005886">
    <property type="term" value="C:plasma membrane"/>
    <property type="evidence" value="ECO:0007669"/>
    <property type="project" value="UniProtKB-SubCell"/>
</dbReference>
<evidence type="ECO:0000256" key="4">
    <source>
        <dbReference type="ARBA" id="ARBA00022475"/>
    </source>
</evidence>
<feature type="region of interest" description="Disordered" evidence="10">
    <location>
        <begin position="1"/>
        <end position="23"/>
    </location>
</feature>
<proteinExistence type="inferred from homology"/>
<dbReference type="Pfam" id="PF00005">
    <property type="entry name" value="ABC_tran"/>
    <property type="match status" value="1"/>
</dbReference>
<keyword evidence="5" id="KW-0997">Cell inner membrane</keyword>